<sequence length="289" mass="32393">MIFQTGAHSTEHERLLKCLLGNRDGFAQQGVAVPPPRRYRPLLKNALEVMENAEPAPDIRSTMVETLLGGAEKDRVLLSNTHFFGTQREAFGDNCFYPLAPQRAACLRRMFADDQMEIFMSIRNPASFLPAALVNAGGSRISGLMEKLDLLELRWSELFERLRAAVPDVTITVWCNEDAPLIWSQILRDMAGLNPDAEVTGGLALMGEILSPEGMSRLNDYLAQHPNMSELHRRRVIAAFMDKYALDEAVEEEIDLPGLTEDLVEEMTEIYDEDVFAIQQDPGVQFIAP</sequence>
<reference evidence="1" key="1">
    <citation type="submission" date="2022-05" db="EMBL/GenBank/DDBJ databases">
        <authorList>
            <person name="Park J.-S."/>
        </authorList>
    </citation>
    <scope>NUCLEOTIDE SEQUENCE</scope>
    <source>
        <strain evidence="1">2012CJ41-6</strain>
    </source>
</reference>
<name>A0ABT0Q9R5_9RHOB</name>
<proteinExistence type="predicted"/>
<protein>
    <recommendedName>
        <fullName evidence="3">Sulfotransferase family protein</fullName>
    </recommendedName>
</protein>
<dbReference type="Proteomes" id="UP001203880">
    <property type="component" value="Unassembled WGS sequence"/>
</dbReference>
<dbReference type="EMBL" id="JAMFMB010000042">
    <property type="protein sequence ID" value="MCL6285913.1"/>
    <property type="molecule type" value="Genomic_DNA"/>
</dbReference>
<keyword evidence="2" id="KW-1185">Reference proteome</keyword>
<evidence type="ECO:0000313" key="2">
    <source>
        <dbReference type="Proteomes" id="UP001203880"/>
    </source>
</evidence>
<evidence type="ECO:0008006" key="3">
    <source>
        <dbReference type="Google" id="ProtNLM"/>
    </source>
</evidence>
<dbReference type="RefSeq" id="WP_249713180.1">
    <property type="nucleotide sequence ID" value="NZ_JAMFMB010000042.1"/>
</dbReference>
<gene>
    <name evidence="1" type="ORF">M3P21_20555</name>
</gene>
<accession>A0ABT0Q9R5</accession>
<organism evidence="1 2">
    <name type="scientific">Ruegeria spongiae</name>
    <dbReference type="NCBI Taxonomy" id="2942209"/>
    <lineage>
        <taxon>Bacteria</taxon>
        <taxon>Pseudomonadati</taxon>
        <taxon>Pseudomonadota</taxon>
        <taxon>Alphaproteobacteria</taxon>
        <taxon>Rhodobacterales</taxon>
        <taxon>Roseobacteraceae</taxon>
        <taxon>Ruegeria</taxon>
    </lineage>
</organism>
<comment type="caution">
    <text evidence="1">The sequence shown here is derived from an EMBL/GenBank/DDBJ whole genome shotgun (WGS) entry which is preliminary data.</text>
</comment>
<evidence type="ECO:0000313" key="1">
    <source>
        <dbReference type="EMBL" id="MCL6285913.1"/>
    </source>
</evidence>